<evidence type="ECO:0000256" key="3">
    <source>
        <dbReference type="ARBA" id="ARBA00023004"/>
    </source>
</evidence>
<dbReference type="STRING" id="867904.Metho_1665"/>
<dbReference type="Proteomes" id="UP000010866">
    <property type="component" value="Chromosome"/>
</dbReference>
<feature type="domain" description="Radical SAM core" evidence="5">
    <location>
        <begin position="14"/>
        <end position="196"/>
    </location>
</feature>
<dbReference type="InterPro" id="IPR007197">
    <property type="entry name" value="rSAM"/>
</dbReference>
<evidence type="ECO:0000313" key="6">
    <source>
        <dbReference type="EMBL" id="AGB49858.1"/>
    </source>
</evidence>
<dbReference type="InterPro" id="IPR013785">
    <property type="entry name" value="Aldolase_TIM"/>
</dbReference>
<dbReference type="SUPFAM" id="SSF102114">
    <property type="entry name" value="Radical SAM enzymes"/>
    <property type="match status" value="1"/>
</dbReference>
<dbReference type="NCBIfam" id="TIGR03278">
    <property type="entry name" value="methan_mark_10"/>
    <property type="match status" value="1"/>
</dbReference>
<dbReference type="AlphaFoldDB" id="L0L0G6"/>
<evidence type="ECO:0000313" key="7">
    <source>
        <dbReference type="Proteomes" id="UP000010866"/>
    </source>
</evidence>
<sequence>MEIVADVGGSPGIDCNGFCTYCYFKKVKEIPPFGCKYCFPFHKGCDYCTRGVRESYTGFKPMQFVLHSLSDSIRFRANEIEKITISGGGDVSCYPQLRDLVAVLSQLRKPIHLGYTSGKGFNSPNDAEFFIQHGVAEVSFTVFSTDPQLRADHMRDPNPKASLQVLKDFSRHCDVYAAIVLIPGVNDGEELWKTLADLQDMGAKGAILMRFANCREEGLILGNGPVLDGFKTHTIDEFTNIVMEAASRYSMRITGTPLEDPLIGCPFALRNDEQAMSQLPEIRKQATLITSKAAVSRLAEIFDRLGSFVNVVPVNKDIGCLITIEDLNDLDLGNVKETVLIPGRAFVHDPEAKAALSRDGIDRFVRRGPEMLSYDGEMSISMTREAVIAFEVEQFTELINQINAFGLPIK</sequence>
<dbReference type="Gene3D" id="3.20.20.70">
    <property type="entry name" value="Aldolase class I"/>
    <property type="match status" value="1"/>
</dbReference>
<keyword evidence="1" id="KW-0949">S-adenosyl-L-methionine</keyword>
<evidence type="ECO:0000256" key="4">
    <source>
        <dbReference type="ARBA" id="ARBA00023014"/>
    </source>
</evidence>
<keyword evidence="4" id="KW-0411">Iron-sulfur</keyword>
<keyword evidence="3" id="KW-0408">Iron</keyword>
<evidence type="ECO:0000259" key="5">
    <source>
        <dbReference type="Pfam" id="PF04055"/>
    </source>
</evidence>
<dbReference type="Pfam" id="PF04055">
    <property type="entry name" value="Radical_SAM"/>
    <property type="match status" value="1"/>
</dbReference>
<dbReference type="InterPro" id="IPR017672">
    <property type="entry name" value="MA_4551-like"/>
</dbReference>
<dbReference type="InterPro" id="IPR058240">
    <property type="entry name" value="rSAM_sf"/>
</dbReference>
<name>L0L0G6_METHD</name>
<accession>L0L0G6</accession>
<dbReference type="EMBL" id="CP003362">
    <property type="protein sequence ID" value="AGB49858.1"/>
    <property type="molecule type" value="Genomic_DNA"/>
</dbReference>
<dbReference type="HOGENOM" id="CLU_668380_0_0_2"/>
<keyword evidence="2" id="KW-0479">Metal-binding</keyword>
<reference evidence="7" key="1">
    <citation type="submission" date="2012-02" db="EMBL/GenBank/DDBJ databases">
        <title>Complete sequence of chromosome of Methanomethylovorans hollandica DSM 15978.</title>
        <authorList>
            <person name="Lucas S."/>
            <person name="Copeland A."/>
            <person name="Lapidus A."/>
            <person name="Glavina del Rio T."/>
            <person name="Dalin E."/>
            <person name="Tice H."/>
            <person name="Bruce D."/>
            <person name="Goodwin L."/>
            <person name="Pitluck S."/>
            <person name="Peters L."/>
            <person name="Mikhailova N."/>
            <person name="Held B."/>
            <person name="Kyrpides N."/>
            <person name="Mavromatis K."/>
            <person name="Ivanova N."/>
            <person name="Brettin T."/>
            <person name="Detter J.C."/>
            <person name="Han C."/>
            <person name="Larimer F."/>
            <person name="Land M."/>
            <person name="Hauser L."/>
            <person name="Markowitz V."/>
            <person name="Cheng J.-F."/>
            <person name="Hugenholtz P."/>
            <person name="Woyke T."/>
            <person name="Wu D."/>
            <person name="Spring S."/>
            <person name="Schroeder M."/>
            <person name="Brambilla E."/>
            <person name="Klenk H.-P."/>
            <person name="Eisen J.A."/>
        </authorList>
    </citation>
    <scope>NUCLEOTIDE SEQUENCE [LARGE SCALE GENOMIC DNA]</scope>
    <source>
        <strain evidence="7">DSM 15978 / NBRC 107637 / DMS1</strain>
    </source>
</reference>
<gene>
    <name evidence="6" type="ordered locus">Metho_1665</name>
</gene>
<dbReference type="GeneID" id="14406178"/>
<proteinExistence type="predicted"/>
<protein>
    <submittedName>
        <fullName evidence="6">Putative methanogenesis marker protein 10</fullName>
    </submittedName>
</protein>
<dbReference type="GO" id="GO:0046872">
    <property type="term" value="F:metal ion binding"/>
    <property type="evidence" value="ECO:0007669"/>
    <property type="project" value="UniProtKB-KW"/>
</dbReference>
<dbReference type="GO" id="GO:0051536">
    <property type="term" value="F:iron-sulfur cluster binding"/>
    <property type="evidence" value="ECO:0007669"/>
    <property type="project" value="UniProtKB-KW"/>
</dbReference>
<dbReference type="OrthoDB" id="63821at2157"/>
<dbReference type="GO" id="GO:0003824">
    <property type="term" value="F:catalytic activity"/>
    <property type="evidence" value="ECO:0007669"/>
    <property type="project" value="InterPro"/>
</dbReference>
<organism evidence="6 7">
    <name type="scientific">Methanomethylovorans hollandica (strain DSM 15978 / NBRC 107637 / DMS1)</name>
    <dbReference type="NCBI Taxonomy" id="867904"/>
    <lineage>
        <taxon>Archaea</taxon>
        <taxon>Methanobacteriati</taxon>
        <taxon>Methanobacteriota</taxon>
        <taxon>Stenosarchaea group</taxon>
        <taxon>Methanomicrobia</taxon>
        <taxon>Methanosarcinales</taxon>
        <taxon>Methanosarcinaceae</taxon>
        <taxon>Methanomethylovorans</taxon>
    </lineage>
</organism>
<evidence type="ECO:0000256" key="2">
    <source>
        <dbReference type="ARBA" id="ARBA00022723"/>
    </source>
</evidence>
<dbReference type="KEGG" id="mhz:Metho_1665"/>
<dbReference type="SFLD" id="SFLDS00029">
    <property type="entry name" value="Radical_SAM"/>
    <property type="match status" value="1"/>
</dbReference>
<dbReference type="RefSeq" id="WP_015325023.1">
    <property type="nucleotide sequence ID" value="NC_019977.1"/>
</dbReference>
<keyword evidence="7" id="KW-1185">Reference proteome</keyword>
<evidence type="ECO:0000256" key="1">
    <source>
        <dbReference type="ARBA" id="ARBA00022691"/>
    </source>
</evidence>